<dbReference type="EMBL" id="LR796344">
    <property type="protein sequence ID" value="CAB4138435.1"/>
    <property type="molecule type" value="Genomic_DNA"/>
</dbReference>
<name>A0A6J5LVF3_9CAUD</name>
<proteinExistence type="predicted"/>
<sequence>MPFTGNFLCTSFKQQLLEGVHDFRTSGTSTFKIALYTNAATFDASTTQYTTTDEIAPTGSYVAGGGTLTLISPSSSGTTAFADFADITFTGATITARGALIYNATPAHTYTNPAVAVLDFGQDRTVTSNDFTVVFPLANALSALVRIS</sequence>
<protein>
    <submittedName>
        <fullName evidence="1">Uncharacterized protein</fullName>
    </submittedName>
</protein>
<evidence type="ECO:0000313" key="1">
    <source>
        <dbReference type="EMBL" id="CAB4138435.1"/>
    </source>
</evidence>
<reference evidence="1" key="1">
    <citation type="submission" date="2020-04" db="EMBL/GenBank/DDBJ databases">
        <authorList>
            <person name="Chiriac C."/>
            <person name="Salcher M."/>
            <person name="Ghai R."/>
            <person name="Kavagutti S V."/>
        </authorList>
    </citation>
    <scope>NUCLEOTIDE SEQUENCE</scope>
</reference>
<organism evidence="1">
    <name type="scientific">uncultured Caudovirales phage</name>
    <dbReference type="NCBI Taxonomy" id="2100421"/>
    <lineage>
        <taxon>Viruses</taxon>
        <taxon>Duplodnaviria</taxon>
        <taxon>Heunggongvirae</taxon>
        <taxon>Uroviricota</taxon>
        <taxon>Caudoviricetes</taxon>
        <taxon>Peduoviridae</taxon>
        <taxon>Maltschvirus</taxon>
        <taxon>Maltschvirus maltsch</taxon>
    </lineage>
</organism>
<gene>
    <name evidence="1" type="ORF">UFOVP330_51</name>
</gene>
<accession>A0A6J5LVF3</accession>